<protein>
    <submittedName>
        <fullName evidence="2">Uncharacterized protein</fullName>
    </submittedName>
</protein>
<accession>A0A0F9KA75</accession>
<keyword evidence="1" id="KW-0812">Transmembrane</keyword>
<sequence length="131" mass="15063">MRKFKTNIRYEVVKERPSPPMMVSTFIPRVKRNEDLFRYLFPTGGVVSNLTIFAVMKSGLEFFTINAYLYSKEGCSQTSFDIKPGVNLIDDIEVEVDRGDRLRLDIEGIDEVYKEISEIEIAFTVSPKGRV</sequence>
<evidence type="ECO:0000256" key="1">
    <source>
        <dbReference type="SAM" id="Phobius"/>
    </source>
</evidence>
<evidence type="ECO:0000313" key="2">
    <source>
        <dbReference type="EMBL" id="KKM71546.1"/>
    </source>
</evidence>
<reference evidence="2" key="1">
    <citation type="journal article" date="2015" name="Nature">
        <title>Complex archaea that bridge the gap between prokaryotes and eukaryotes.</title>
        <authorList>
            <person name="Spang A."/>
            <person name="Saw J.H."/>
            <person name="Jorgensen S.L."/>
            <person name="Zaremba-Niedzwiedzka K."/>
            <person name="Martijn J."/>
            <person name="Lind A.E."/>
            <person name="van Eijk R."/>
            <person name="Schleper C."/>
            <person name="Guy L."/>
            <person name="Ettema T.J."/>
        </authorList>
    </citation>
    <scope>NUCLEOTIDE SEQUENCE</scope>
</reference>
<name>A0A0F9KA75_9ZZZZ</name>
<dbReference type="EMBL" id="LAZR01009616">
    <property type="protein sequence ID" value="KKM71546.1"/>
    <property type="molecule type" value="Genomic_DNA"/>
</dbReference>
<organism evidence="2">
    <name type="scientific">marine sediment metagenome</name>
    <dbReference type="NCBI Taxonomy" id="412755"/>
    <lineage>
        <taxon>unclassified sequences</taxon>
        <taxon>metagenomes</taxon>
        <taxon>ecological metagenomes</taxon>
    </lineage>
</organism>
<proteinExistence type="predicted"/>
<keyword evidence="1" id="KW-1133">Transmembrane helix</keyword>
<feature type="transmembrane region" description="Helical" evidence="1">
    <location>
        <begin position="36"/>
        <end position="56"/>
    </location>
</feature>
<dbReference type="AlphaFoldDB" id="A0A0F9KA75"/>
<gene>
    <name evidence="2" type="ORF">LCGC14_1429540</name>
</gene>
<comment type="caution">
    <text evidence="2">The sequence shown here is derived from an EMBL/GenBank/DDBJ whole genome shotgun (WGS) entry which is preliminary data.</text>
</comment>
<keyword evidence="1" id="KW-0472">Membrane</keyword>